<reference evidence="8" key="3">
    <citation type="submission" date="2025-09" db="UniProtKB">
        <authorList>
            <consortium name="Ensembl"/>
        </authorList>
    </citation>
    <scope>IDENTIFICATION</scope>
</reference>
<dbReference type="InParanoid" id="G1QAS8"/>
<evidence type="ECO:0000313" key="9">
    <source>
        <dbReference type="Proteomes" id="UP000001074"/>
    </source>
</evidence>
<comment type="subunit">
    <text evidence="5">Immunoglobulins are composed of two identical heavy chains and two identical light chains; disulfide-linked.</text>
</comment>
<dbReference type="GO" id="GO:0019814">
    <property type="term" value="C:immunoglobulin complex"/>
    <property type="evidence" value="ECO:0007669"/>
    <property type="project" value="UniProtKB-KW"/>
</dbReference>
<reference evidence="8 9" key="1">
    <citation type="journal article" date="2011" name="Nature">
        <title>A high-resolution map of human evolutionary constraint using 29 mammals.</title>
        <authorList>
            <person name="Lindblad-Toh K."/>
            <person name="Garber M."/>
            <person name="Zuk O."/>
            <person name="Lin M.F."/>
            <person name="Parker B.J."/>
            <person name="Washietl S."/>
            <person name="Kheradpour P."/>
            <person name="Ernst J."/>
            <person name="Jordan G."/>
            <person name="Mauceli E."/>
            <person name="Ward L.D."/>
            <person name="Lowe C.B."/>
            <person name="Holloway A.K."/>
            <person name="Clamp M."/>
            <person name="Gnerre S."/>
            <person name="Alfoldi J."/>
            <person name="Beal K."/>
            <person name="Chang J."/>
            <person name="Clawson H."/>
            <person name="Cuff J."/>
            <person name="Di Palma F."/>
            <person name="Fitzgerald S."/>
            <person name="Flicek P."/>
            <person name="Guttman M."/>
            <person name="Hubisz M.J."/>
            <person name="Jaffe D.B."/>
            <person name="Jungreis I."/>
            <person name="Kent W.J."/>
            <person name="Kostka D."/>
            <person name="Lara M."/>
            <person name="Martins A.L."/>
            <person name="Massingham T."/>
            <person name="Moltke I."/>
            <person name="Raney B.J."/>
            <person name="Rasmussen M.D."/>
            <person name="Robinson J."/>
            <person name="Stark A."/>
            <person name="Vilella A.J."/>
            <person name="Wen J."/>
            <person name="Xie X."/>
            <person name="Zody M.C."/>
            <person name="Baldwin J."/>
            <person name="Bloom T."/>
            <person name="Chin C.W."/>
            <person name="Heiman D."/>
            <person name="Nicol R."/>
            <person name="Nusbaum C."/>
            <person name="Young S."/>
            <person name="Wilkinson J."/>
            <person name="Worley K.C."/>
            <person name="Kovar C.L."/>
            <person name="Muzny D.M."/>
            <person name="Gibbs R.A."/>
            <person name="Cree A."/>
            <person name="Dihn H.H."/>
            <person name="Fowler G."/>
            <person name="Jhangiani S."/>
            <person name="Joshi V."/>
            <person name="Lee S."/>
            <person name="Lewis L.R."/>
            <person name="Nazareth L.V."/>
            <person name="Okwuonu G."/>
            <person name="Santibanez J."/>
            <person name="Warren W.C."/>
            <person name="Mardis E.R."/>
            <person name="Weinstock G.M."/>
            <person name="Wilson R.K."/>
            <person name="Delehaunty K."/>
            <person name="Dooling D."/>
            <person name="Fronik C."/>
            <person name="Fulton L."/>
            <person name="Fulton B."/>
            <person name="Graves T."/>
            <person name="Minx P."/>
            <person name="Sodergren E."/>
            <person name="Birney E."/>
            <person name="Margulies E.H."/>
            <person name="Herrero J."/>
            <person name="Green E.D."/>
            <person name="Haussler D."/>
            <person name="Siepel A."/>
            <person name="Goldman N."/>
            <person name="Pollard K.S."/>
            <person name="Pedersen J.S."/>
            <person name="Lander E.S."/>
            <person name="Kellis M."/>
        </authorList>
    </citation>
    <scope>NUCLEOTIDE SEQUENCE [LARGE SCALE GENOMIC DNA]</scope>
</reference>
<dbReference type="GO" id="GO:0005886">
    <property type="term" value="C:plasma membrane"/>
    <property type="evidence" value="ECO:0007669"/>
    <property type="project" value="UniProtKB-SubCell"/>
</dbReference>
<dbReference type="PROSITE" id="PS50835">
    <property type="entry name" value="IG_LIKE"/>
    <property type="match status" value="1"/>
</dbReference>
<proteinExistence type="predicted"/>
<dbReference type="eggNOG" id="ENOG502S3KF">
    <property type="taxonomic scope" value="Eukaryota"/>
</dbReference>
<dbReference type="Gene3D" id="2.60.40.10">
    <property type="entry name" value="Immunoglobulins"/>
    <property type="match status" value="1"/>
</dbReference>
<dbReference type="SMART" id="SM00409">
    <property type="entry name" value="IG"/>
    <property type="match status" value="1"/>
</dbReference>
<dbReference type="InterPro" id="IPR050150">
    <property type="entry name" value="IgV_Light_Chain"/>
</dbReference>
<keyword evidence="9" id="KW-1185">Reference proteome</keyword>
<evidence type="ECO:0000259" key="7">
    <source>
        <dbReference type="PROSITE" id="PS50835"/>
    </source>
</evidence>
<evidence type="ECO:0000256" key="4">
    <source>
        <dbReference type="ARBA" id="ARBA00023157"/>
    </source>
</evidence>
<evidence type="ECO:0000256" key="1">
    <source>
        <dbReference type="ARBA" id="ARBA00004236"/>
    </source>
</evidence>
<dbReference type="InterPro" id="IPR003599">
    <property type="entry name" value="Ig_sub"/>
</dbReference>
<name>G1QAS8_MYOLU</name>
<dbReference type="STRING" id="59463.ENSMLUP00000020811"/>
<accession>G1QAS8</accession>
<evidence type="ECO:0000313" key="8">
    <source>
        <dbReference type="Ensembl" id="ENSMLUP00000020811.1"/>
    </source>
</evidence>
<dbReference type="InterPro" id="IPR036179">
    <property type="entry name" value="Ig-like_dom_sf"/>
</dbReference>
<dbReference type="InterPro" id="IPR013783">
    <property type="entry name" value="Ig-like_fold"/>
</dbReference>
<dbReference type="FunCoup" id="G1QAS8">
    <property type="interactions" value="88"/>
</dbReference>
<dbReference type="GeneTree" id="ENSGT00940000154179"/>
<evidence type="ECO:0000256" key="3">
    <source>
        <dbReference type="ARBA" id="ARBA00023136"/>
    </source>
</evidence>
<keyword evidence="6" id="KW-1280">Immunoglobulin</keyword>
<dbReference type="GO" id="GO:0005576">
    <property type="term" value="C:extracellular region"/>
    <property type="evidence" value="ECO:0007669"/>
    <property type="project" value="UniProtKB-ARBA"/>
</dbReference>
<evidence type="ECO:0000256" key="2">
    <source>
        <dbReference type="ARBA" id="ARBA00022475"/>
    </source>
</evidence>
<dbReference type="InterPro" id="IPR007110">
    <property type="entry name" value="Ig-like_dom"/>
</dbReference>
<dbReference type="FunFam" id="2.60.40.10:FF:000442">
    <property type="entry name" value="Immunoglobulin lambda variable 2-8"/>
    <property type="match status" value="1"/>
</dbReference>
<dbReference type="EMBL" id="AAPE02048163">
    <property type="status" value="NOT_ANNOTATED_CDS"/>
    <property type="molecule type" value="Genomic_DNA"/>
</dbReference>
<keyword evidence="2" id="KW-1003">Cell membrane</keyword>
<dbReference type="HOGENOM" id="CLU_077975_4_0_1"/>
<dbReference type="AlphaFoldDB" id="G1QAS8"/>
<comment type="subcellular location">
    <subcellularLocation>
        <location evidence="1">Cell membrane</location>
    </subcellularLocation>
</comment>
<dbReference type="SMART" id="SM00406">
    <property type="entry name" value="IGv"/>
    <property type="match status" value="1"/>
</dbReference>
<feature type="domain" description="Ig-like" evidence="7">
    <location>
        <begin position="3"/>
        <end position="100"/>
    </location>
</feature>
<organism evidence="8 9">
    <name type="scientific">Myotis lucifugus</name>
    <name type="common">Little brown bat</name>
    <dbReference type="NCBI Taxonomy" id="59463"/>
    <lineage>
        <taxon>Eukaryota</taxon>
        <taxon>Metazoa</taxon>
        <taxon>Chordata</taxon>
        <taxon>Craniata</taxon>
        <taxon>Vertebrata</taxon>
        <taxon>Euteleostomi</taxon>
        <taxon>Mammalia</taxon>
        <taxon>Eutheria</taxon>
        <taxon>Laurasiatheria</taxon>
        <taxon>Chiroptera</taxon>
        <taxon>Yangochiroptera</taxon>
        <taxon>Vespertilionidae</taxon>
        <taxon>Myotis</taxon>
    </lineage>
</organism>
<keyword evidence="3" id="KW-0472">Membrane</keyword>
<evidence type="ECO:0000256" key="5">
    <source>
        <dbReference type="ARBA" id="ARBA00038737"/>
    </source>
</evidence>
<keyword evidence="4" id="KW-1015">Disulfide bond</keyword>
<dbReference type="InterPro" id="IPR013106">
    <property type="entry name" value="Ig_V-set"/>
</dbReference>
<sequence>QAPLTQPPSVSGTPGTSVTISCAGSSSDVGGYNRVSWYQQHPGTAPKLLIYDVSTRPSGIPERFSGSKSGNTATLTISGLQAEDEADYYCCSYTSSSTLHSGAGSWGSETK</sequence>
<keyword evidence="6" id="KW-1064">Adaptive immunity</keyword>
<dbReference type="SUPFAM" id="SSF48726">
    <property type="entry name" value="Immunoglobulin"/>
    <property type="match status" value="1"/>
</dbReference>
<protein>
    <recommendedName>
        <fullName evidence="7">Ig-like domain-containing protein</fullName>
    </recommendedName>
</protein>
<keyword evidence="6" id="KW-0391">Immunity</keyword>
<dbReference type="Pfam" id="PF07686">
    <property type="entry name" value="V-set"/>
    <property type="match status" value="1"/>
</dbReference>
<dbReference type="OMA" id="CEYDHRI"/>
<dbReference type="PANTHER" id="PTHR23267">
    <property type="entry name" value="IMMUNOGLOBULIN LIGHT CHAIN"/>
    <property type="match status" value="1"/>
</dbReference>
<evidence type="ECO:0000256" key="6">
    <source>
        <dbReference type="ARBA" id="ARBA00043265"/>
    </source>
</evidence>
<reference evidence="8" key="2">
    <citation type="submission" date="2025-08" db="UniProtKB">
        <authorList>
            <consortium name="Ensembl"/>
        </authorList>
    </citation>
    <scope>IDENTIFICATION</scope>
</reference>
<dbReference type="Proteomes" id="UP000001074">
    <property type="component" value="Unassembled WGS sequence"/>
</dbReference>
<dbReference type="Ensembl" id="ENSMLUT00000025120.1">
    <property type="protein sequence ID" value="ENSMLUP00000020811.1"/>
    <property type="gene ID" value="ENSMLUG00000024198.1"/>
</dbReference>